<sequence length="114" mass="12302">MTDMLKVEGEARTERRQGLQCGIEHALRIRKSKWRPLELELPAEGKEYPELGYKREQVAATGAVLVARAGSAASQGQGVPWPGLQAAARQATQVPACCGAVVYVPPLELLSAYT</sequence>
<protein>
    <submittedName>
        <fullName evidence="1">Uncharacterized protein</fullName>
    </submittedName>
</protein>
<gene>
    <name evidence="1" type="ORF">HaLaN_02047</name>
</gene>
<comment type="caution">
    <text evidence="1">The sequence shown here is derived from an EMBL/GenBank/DDBJ whole genome shotgun (WGS) entry which is preliminary data.</text>
</comment>
<dbReference type="AlphaFoldDB" id="A0A699YJV3"/>
<keyword evidence="2" id="KW-1185">Reference proteome</keyword>
<proteinExistence type="predicted"/>
<dbReference type="Proteomes" id="UP000485058">
    <property type="component" value="Unassembled WGS sequence"/>
</dbReference>
<dbReference type="EMBL" id="BLLF01000084">
    <property type="protein sequence ID" value="GFH07266.1"/>
    <property type="molecule type" value="Genomic_DNA"/>
</dbReference>
<evidence type="ECO:0000313" key="1">
    <source>
        <dbReference type="EMBL" id="GFH07266.1"/>
    </source>
</evidence>
<evidence type="ECO:0000313" key="2">
    <source>
        <dbReference type="Proteomes" id="UP000485058"/>
    </source>
</evidence>
<name>A0A699YJV3_HAELA</name>
<organism evidence="1 2">
    <name type="scientific">Haematococcus lacustris</name>
    <name type="common">Green alga</name>
    <name type="synonym">Haematococcus pluvialis</name>
    <dbReference type="NCBI Taxonomy" id="44745"/>
    <lineage>
        <taxon>Eukaryota</taxon>
        <taxon>Viridiplantae</taxon>
        <taxon>Chlorophyta</taxon>
        <taxon>core chlorophytes</taxon>
        <taxon>Chlorophyceae</taxon>
        <taxon>CS clade</taxon>
        <taxon>Chlamydomonadales</taxon>
        <taxon>Haematococcaceae</taxon>
        <taxon>Haematococcus</taxon>
    </lineage>
</organism>
<accession>A0A699YJV3</accession>
<reference evidence="1 2" key="1">
    <citation type="submission" date="2020-02" db="EMBL/GenBank/DDBJ databases">
        <title>Draft genome sequence of Haematococcus lacustris strain NIES-144.</title>
        <authorList>
            <person name="Morimoto D."/>
            <person name="Nakagawa S."/>
            <person name="Yoshida T."/>
            <person name="Sawayama S."/>
        </authorList>
    </citation>
    <scope>NUCLEOTIDE SEQUENCE [LARGE SCALE GENOMIC DNA]</scope>
    <source>
        <strain evidence="1 2">NIES-144</strain>
    </source>
</reference>